<feature type="domain" description="DUF7587" evidence="2">
    <location>
        <begin position="234"/>
        <end position="383"/>
    </location>
</feature>
<feature type="compositionally biased region" description="Acidic residues" evidence="1">
    <location>
        <begin position="175"/>
        <end position="191"/>
    </location>
</feature>
<reference evidence="3 4" key="1">
    <citation type="journal article" date="2014" name="PLoS ONE">
        <title>De novo Genome Assembly of the Fungal Plant Pathogen Pyrenophora semeniperda.</title>
        <authorList>
            <person name="Soliai M.M."/>
            <person name="Meyer S.E."/>
            <person name="Udall J.A."/>
            <person name="Elzinga D.E."/>
            <person name="Hermansen R.A."/>
            <person name="Bodily P.M."/>
            <person name="Hart A.A."/>
            <person name="Coleman C.E."/>
        </authorList>
    </citation>
    <scope>NUCLEOTIDE SEQUENCE [LARGE SCALE GENOMIC DNA]</scope>
    <source>
        <strain evidence="3 4">CCB06</strain>
        <tissue evidence="3">Mycelium</tissue>
    </source>
</reference>
<evidence type="ECO:0000313" key="4">
    <source>
        <dbReference type="Proteomes" id="UP000265663"/>
    </source>
</evidence>
<dbReference type="AlphaFoldDB" id="A0A3M7MCI6"/>
<evidence type="ECO:0000313" key="3">
    <source>
        <dbReference type="EMBL" id="RMZ72099.1"/>
    </source>
</evidence>
<gene>
    <name evidence="3" type="ORF">GMOD_00007093</name>
</gene>
<evidence type="ECO:0000259" key="2">
    <source>
        <dbReference type="Pfam" id="PF24494"/>
    </source>
</evidence>
<feature type="region of interest" description="Disordered" evidence="1">
    <location>
        <begin position="158"/>
        <end position="196"/>
    </location>
</feature>
<evidence type="ECO:0000256" key="1">
    <source>
        <dbReference type="SAM" id="MobiDB-lite"/>
    </source>
</evidence>
<dbReference type="EMBL" id="KE747829">
    <property type="protein sequence ID" value="RMZ72099.1"/>
    <property type="molecule type" value="Genomic_DNA"/>
</dbReference>
<name>A0A3M7MCI6_9PLEO</name>
<accession>A0A3M7MCI6</accession>
<dbReference type="Proteomes" id="UP000265663">
    <property type="component" value="Unassembled WGS sequence"/>
</dbReference>
<dbReference type="Pfam" id="PF24494">
    <property type="entry name" value="DUF7587"/>
    <property type="match status" value="1"/>
</dbReference>
<proteinExistence type="predicted"/>
<dbReference type="InterPro" id="IPR056009">
    <property type="entry name" value="DUF7587"/>
</dbReference>
<keyword evidence="4" id="KW-1185">Reference proteome</keyword>
<dbReference type="OrthoDB" id="5397734at2759"/>
<feature type="compositionally biased region" description="Basic and acidic residues" evidence="1">
    <location>
        <begin position="158"/>
        <end position="168"/>
    </location>
</feature>
<organism evidence="3 4">
    <name type="scientific">Pyrenophora seminiperda CCB06</name>
    <dbReference type="NCBI Taxonomy" id="1302712"/>
    <lineage>
        <taxon>Eukaryota</taxon>
        <taxon>Fungi</taxon>
        <taxon>Dikarya</taxon>
        <taxon>Ascomycota</taxon>
        <taxon>Pezizomycotina</taxon>
        <taxon>Dothideomycetes</taxon>
        <taxon>Pleosporomycetidae</taxon>
        <taxon>Pleosporales</taxon>
        <taxon>Pleosporineae</taxon>
        <taxon>Pleosporaceae</taxon>
        <taxon>Pyrenophora</taxon>
    </lineage>
</organism>
<sequence>MPAFRNTADVVPCSTGIPSLVALRNLEGGPSHQWDEDERALLSILNRWYDDADPTAISKVFNEVTGLNLRHRVIRNQFRNHIVLYGGRAFPEFQHIISIPFDDPGGVYHEIRTIIEETAVQFGISLARRTEEVVFNTGQARIAKSAKTRKYHKSLVRRAAEKERERLLRPQLGEPEPEPEPESEQAPEPELEPGPRIKDCVLGYTTLAVSPEWDFKEAWFDVDEPPPFKPLPRKIGFRVWDDKSRTTFSETSGFVSEAFARFWTGDHPPPFSPRGQGLQALKIFSNLHLSLSGGASTFVSVSTSLLQAMVKASAMENPRIAIVALDHPLLKEPNKTMHAAEIMQMLKGEGLAWWARYKGIAERMIWASLPAATILSHFPLADLKSLSNRDKACSDTLSLECIQPGRRTRYVSSQMRSKNKVLDIPAALAIASISRTFGMHRKDVSLAHIQALIASLVDSLYIHKDSSTDEDTTASGIASAFAVALRSRGHVHEEVMQAFQEGVRQGFDTIEYYSGRGRGGGRGRRRAAAAASG</sequence>
<protein>
    <recommendedName>
        <fullName evidence="2">DUF7587 domain-containing protein</fullName>
    </recommendedName>
</protein>